<dbReference type="InterPro" id="IPR013216">
    <property type="entry name" value="Methyltransf_11"/>
</dbReference>
<gene>
    <name evidence="2" type="ORF">UT12_C0016G0006</name>
</gene>
<sequence>MAYQLQKSKIGEVIFRQKLVNQHLGQRIYFKGEPDQKQIIKILKQRVASSQNIFKNLNSQNISLSPFLEIGAEKCQRAALLTSKFNAQGFALDISFESLKSAPNFAKKLNLKKLPILICADAENLPFADNSIPFVFAFETIHHFPKPHRVLAEMKRVSQKTIYFSEEPVKQFFNLGLWKRDYNLTLAEKILKKIYLLPFISRLGGSESSHNVTENEFSIGEWQDALRGYKNLQISLEPVFWGPNAQFDAKDNNWPINLLTKILIAIEGGGITVLAQIKKETRAIQKNNLLDLLICLVCKKSSLEKNSKRMHCLSCQSSYPIYNKVIIMLPPKLKGKLYPNF</sequence>
<dbReference type="GO" id="GO:0032259">
    <property type="term" value="P:methylation"/>
    <property type="evidence" value="ECO:0007669"/>
    <property type="project" value="UniProtKB-KW"/>
</dbReference>
<evidence type="ECO:0000313" key="3">
    <source>
        <dbReference type="Proteomes" id="UP000034893"/>
    </source>
</evidence>
<accession>A0A0G0NTZ1</accession>
<organism evidence="2 3">
    <name type="scientific">Candidatus Curtissbacteria bacterium GW2011_GWC2_38_9</name>
    <dbReference type="NCBI Taxonomy" id="1618414"/>
    <lineage>
        <taxon>Bacteria</taxon>
        <taxon>Candidatus Curtissiibacteriota</taxon>
    </lineage>
</organism>
<keyword evidence="2" id="KW-0808">Transferase</keyword>
<comment type="caution">
    <text evidence="2">The sequence shown here is derived from an EMBL/GenBank/DDBJ whole genome shotgun (WGS) entry which is preliminary data.</text>
</comment>
<proteinExistence type="predicted"/>
<dbReference type="EMBL" id="LBVP01000016">
    <property type="protein sequence ID" value="KKQ89329.1"/>
    <property type="molecule type" value="Genomic_DNA"/>
</dbReference>
<dbReference type="SUPFAM" id="SSF53335">
    <property type="entry name" value="S-adenosyl-L-methionine-dependent methyltransferases"/>
    <property type="match status" value="1"/>
</dbReference>
<dbReference type="SUPFAM" id="SSF158997">
    <property type="entry name" value="Trm112p-like"/>
    <property type="match status" value="1"/>
</dbReference>
<dbReference type="Gene3D" id="3.40.50.150">
    <property type="entry name" value="Vaccinia Virus protein VP39"/>
    <property type="match status" value="1"/>
</dbReference>
<dbReference type="Pfam" id="PF08241">
    <property type="entry name" value="Methyltransf_11"/>
    <property type="match status" value="1"/>
</dbReference>
<evidence type="ECO:0000259" key="1">
    <source>
        <dbReference type="Pfam" id="PF08241"/>
    </source>
</evidence>
<dbReference type="Proteomes" id="UP000034893">
    <property type="component" value="Unassembled WGS sequence"/>
</dbReference>
<reference evidence="2 3" key="1">
    <citation type="journal article" date="2015" name="Nature">
        <title>rRNA introns, odd ribosomes, and small enigmatic genomes across a large radiation of phyla.</title>
        <authorList>
            <person name="Brown C.T."/>
            <person name="Hug L.A."/>
            <person name="Thomas B.C."/>
            <person name="Sharon I."/>
            <person name="Castelle C.J."/>
            <person name="Singh A."/>
            <person name="Wilkins M.J."/>
            <person name="Williams K.H."/>
            <person name="Banfield J.F."/>
        </authorList>
    </citation>
    <scope>NUCLEOTIDE SEQUENCE [LARGE SCALE GENOMIC DNA]</scope>
</reference>
<feature type="domain" description="Methyltransferase type 11" evidence="1">
    <location>
        <begin position="68"/>
        <end position="159"/>
    </location>
</feature>
<keyword evidence="2" id="KW-0489">Methyltransferase</keyword>
<dbReference type="InterPro" id="IPR029063">
    <property type="entry name" value="SAM-dependent_MTases_sf"/>
</dbReference>
<name>A0A0G0NTZ1_9BACT</name>
<dbReference type="AlphaFoldDB" id="A0A0G0NTZ1"/>
<dbReference type="GO" id="GO:0008757">
    <property type="term" value="F:S-adenosylmethionine-dependent methyltransferase activity"/>
    <property type="evidence" value="ECO:0007669"/>
    <property type="project" value="InterPro"/>
</dbReference>
<protein>
    <submittedName>
        <fullName evidence="2">Methyltransferase type 11</fullName>
    </submittedName>
</protein>
<evidence type="ECO:0000313" key="2">
    <source>
        <dbReference type="EMBL" id="KKQ89329.1"/>
    </source>
</evidence>